<dbReference type="STRING" id="1448308.A0A2T2N5Z8"/>
<feature type="domain" description="HMA" evidence="16">
    <location>
        <begin position="164"/>
        <end position="229"/>
    </location>
</feature>
<dbReference type="PROSITE" id="PS00154">
    <property type="entry name" value="ATPASE_E1_E2"/>
    <property type="match status" value="1"/>
</dbReference>
<dbReference type="GO" id="GO:0005524">
    <property type="term" value="F:ATP binding"/>
    <property type="evidence" value="ECO:0007669"/>
    <property type="project" value="UniProtKB-UniRule"/>
</dbReference>
<dbReference type="GO" id="GO:0016887">
    <property type="term" value="F:ATP hydrolysis activity"/>
    <property type="evidence" value="ECO:0007669"/>
    <property type="project" value="InterPro"/>
</dbReference>
<evidence type="ECO:0000256" key="7">
    <source>
        <dbReference type="ARBA" id="ARBA00022741"/>
    </source>
</evidence>
<keyword evidence="9" id="KW-0460">Magnesium</keyword>
<dbReference type="GO" id="GO:0043682">
    <property type="term" value="F:P-type divalent copper transporter activity"/>
    <property type="evidence" value="ECO:0007669"/>
    <property type="project" value="TreeGrafter"/>
</dbReference>
<dbReference type="SFLD" id="SFLDS00003">
    <property type="entry name" value="Haloacid_Dehalogenase"/>
    <property type="match status" value="1"/>
</dbReference>
<dbReference type="GO" id="GO:0055070">
    <property type="term" value="P:copper ion homeostasis"/>
    <property type="evidence" value="ECO:0007669"/>
    <property type="project" value="TreeGrafter"/>
</dbReference>
<evidence type="ECO:0000256" key="5">
    <source>
        <dbReference type="ARBA" id="ARBA00022723"/>
    </source>
</evidence>
<dbReference type="InterPro" id="IPR023214">
    <property type="entry name" value="HAD_sf"/>
</dbReference>
<dbReference type="Gene3D" id="3.40.1110.10">
    <property type="entry name" value="Calcium-transporting ATPase, cytoplasmic domain N"/>
    <property type="match status" value="1"/>
</dbReference>
<dbReference type="NCBIfam" id="TIGR01494">
    <property type="entry name" value="ATPase_P-type"/>
    <property type="match status" value="1"/>
</dbReference>
<dbReference type="GO" id="GO:0005507">
    <property type="term" value="F:copper ion binding"/>
    <property type="evidence" value="ECO:0007669"/>
    <property type="project" value="InterPro"/>
</dbReference>
<dbReference type="SFLD" id="SFLDG00002">
    <property type="entry name" value="C1.7:_P-type_atpase_like"/>
    <property type="match status" value="1"/>
</dbReference>
<feature type="transmembrane region" description="Helical" evidence="15">
    <location>
        <begin position="388"/>
        <end position="406"/>
    </location>
</feature>
<dbReference type="PANTHER" id="PTHR43520:SF32">
    <property type="entry name" value="COPPER RESISTANCE P-TYPE ATPASE (EUROFUNG)"/>
    <property type="match status" value="1"/>
</dbReference>
<dbReference type="GO" id="GO:0016020">
    <property type="term" value="C:membrane"/>
    <property type="evidence" value="ECO:0007669"/>
    <property type="project" value="UniProtKB-SubCell"/>
</dbReference>
<evidence type="ECO:0000313" key="18">
    <source>
        <dbReference type="Proteomes" id="UP000240883"/>
    </source>
</evidence>
<feature type="transmembrane region" description="Helical" evidence="15">
    <location>
        <begin position="344"/>
        <end position="368"/>
    </location>
</feature>
<keyword evidence="12" id="KW-0186">Copper</keyword>
<keyword evidence="8 15" id="KW-0067">ATP-binding</keyword>
<dbReference type="CDD" id="cd02094">
    <property type="entry name" value="P-type_ATPase_Cu-like"/>
    <property type="match status" value="1"/>
</dbReference>
<keyword evidence="5 15" id="KW-0479">Metal-binding</keyword>
<evidence type="ECO:0000256" key="4">
    <source>
        <dbReference type="ARBA" id="ARBA00022692"/>
    </source>
</evidence>
<evidence type="ECO:0000313" key="17">
    <source>
        <dbReference type="EMBL" id="PSN60853.1"/>
    </source>
</evidence>
<feature type="transmembrane region" description="Helical" evidence="15">
    <location>
        <begin position="669"/>
        <end position="697"/>
    </location>
</feature>
<dbReference type="InterPro" id="IPR008250">
    <property type="entry name" value="ATPase_P-typ_transduc_dom_A_sf"/>
</dbReference>
<dbReference type="PROSITE" id="PS01047">
    <property type="entry name" value="HMA_1"/>
    <property type="match status" value="2"/>
</dbReference>
<dbReference type="SUPFAM" id="SSF81665">
    <property type="entry name" value="Calcium ATPase, transmembrane domain M"/>
    <property type="match status" value="1"/>
</dbReference>
<dbReference type="Gene3D" id="3.30.70.100">
    <property type="match status" value="2"/>
</dbReference>
<dbReference type="InterPro" id="IPR018303">
    <property type="entry name" value="ATPase_P-typ_P_site"/>
</dbReference>
<evidence type="ECO:0000256" key="8">
    <source>
        <dbReference type="ARBA" id="ARBA00022840"/>
    </source>
</evidence>
<gene>
    <name evidence="17" type="ORF">BS50DRAFT_505772</name>
</gene>
<evidence type="ECO:0000256" key="14">
    <source>
        <dbReference type="ARBA" id="ARBA00023136"/>
    </source>
</evidence>
<dbReference type="SUPFAM" id="SSF56784">
    <property type="entry name" value="HAD-like"/>
    <property type="match status" value="1"/>
</dbReference>
<evidence type="ECO:0000256" key="9">
    <source>
        <dbReference type="ARBA" id="ARBA00022842"/>
    </source>
</evidence>
<evidence type="ECO:0000256" key="13">
    <source>
        <dbReference type="ARBA" id="ARBA00023065"/>
    </source>
</evidence>
<dbReference type="InterPro" id="IPR036412">
    <property type="entry name" value="HAD-like_sf"/>
</dbReference>
<keyword evidence="11 15" id="KW-1133">Transmembrane helix</keyword>
<dbReference type="AlphaFoldDB" id="A0A2T2N5Z8"/>
<keyword evidence="6" id="KW-0677">Repeat</keyword>
<dbReference type="InterPro" id="IPR027256">
    <property type="entry name" value="P-typ_ATPase_IB"/>
</dbReference>
<comment type="similarity">
    <text evidence="2 15">Belongs to the cation transport ATPase (P-type) (TC 3.A.3) family. Type IB subfamily.</text>
</comment>
<evidence type="ECO:0000259" key="16">
    <source>
        <dbReference type="PROSITE" id="PS50846"/>
    </source>
</evidence>
<name>A0A2T2N5Z8_CORCC</name>
<dbReference type="Pfam" id="PF00122">
    <property type="entry name" value="E1-E2_ATPase"/>
    <property type="match status" value="1"/>
</dbReference>
<protein>
    <submittedName>
        <fullName evidence="17">Copper-transporting P-type ATPase</fullName>
    </submittedName>
</protein>
<dbReference type="SUPFAM" id="SSF55008">
    <property type="entry name" value="HMA, heavy metal-associated domain"/>
    <property type="match status" value="2"/>
</dbReference>
<dbReference type="SUPFAM" id="SSF81653">
    <property type="entry name" value="Calcium ATPase, transduction domain A"/>
    <property type="match status" value="1"/>
</dbReference>
<dbReference type="CDD" id="cd00371">
    <property type="entry name" value="HMA"/>
    <property type="match status" value="2"/>
</dbReference>
<dbReference type="Pfam" id="PF00403">
    <property type="entry name" value="HMA"/>
    <property type="match status" value="2"/>
</dbReference>
<reference evidence="17 18" key="1">
    <citation type="journal article" date="2018" name="Front. Microbiol.">
        <title>Genome-Wide Analysis of Corynespora cassiicola Leaf Fall Disease Putative Effectors.</title>
        <authorList>
            <person name="Lopez D."/>
            <person name="Ribeiro S."/>
            <person name="Label P."/>
            <person name="Fumanal B."/>
            <person name="Venisse J.S."/>
            <person name="Kohler A."/>
            <person name="de Oliveira R.R."/>
            <person name="Labutti K."/>
            <person name="Lipzen A."/>
            <person name="Lail K."/>
            <person name="Bauer D."/>
            <person name="Ohm R.A."/>
            <person name="Barry K.W."/>
            <person name="Spatafora J."/>
            <person name="Grigoriev I.V."/>
            <person name="Martin F.M."/>
            <person name="Pujade-Renaud V."/>
        </authorList>
    </citation>
    <scope>NUCLEOTIDE SEQUENCE [LARGE SCALE GENOMIC DNA]</scope>
    <source>
        <strain evidence="17 18">Philippines</strain>
    </source>
</reference>
<evidence type="ECO:0000256" key="6">
    <source>
        <dbReference type="ARBA" id="ARBA00022737"/>
    </source>
</evidence>
<dbReference type="Gene3D" id="3.40.50.1000">
    <property type="entry name" value="HAD superfamily/HAD-like"/>
    <property type="match status" value="1"/>
</dbReference>
<dbReference type="InterPro" id="IPR023299">
    <property type="entry name" value="ATPase_P-typ_cyto_dom_N"/>
</dbReference>
<dbReference type="PROSITE" id="PS50846">
    <property type="entry name" value="HMA_2"/>
    <property type="match status" value="2"/>
</dbReference>
<keyword evidence="10" id="KW-1278">Translocase</keyword>
<dbReference type="InterPro" id="IPR006121">
    <property type="entry name" value="HMA_dom"/>
</dbReference>
<keyword evidence="13" id="KW-0406">Ion transport</keyword>
<feature type="domain" description="HMA" evidence="16">
    <location>
        <begin position="74"/>
        <end position="139"/>
    </location>
</feature>
<dbReference type="OrthoDB" id="432719at2759"/>
<dbReference type="InterPro" id="IPR001757">
    <property type="entry name" value="P_typ_ATPase"/>
</dbReference>
<dbReference type="FunFam" id="2.70.150.10:FF:000068">
    <property type="entry name" value="Copper resistance-associated P-type ATPase"/>
    <property type="match status" value="1"/>
</dbReference>
<dbReference type="NCBIfam" id="TIGR00003">
    <property type="entry name" value="copper ion binding protein"/>
    <property type="match status" value="1"/>
</dbReference>
<dbReference type="InterPro" id="IPR006122">
    <property type="entry name" value="HMA_Cu_ion-bd"/>
</dbReference>
<evidence type="ECO:0000256" key="15">
    <source>
        <dbReference type="RuleBase" id="RU362081"/>
    </source>
</evidence>
<dbReference type="EMBL" id="KZ678147">
    <property type="protein sequence ID" value="PSN60853.1"/>
    <property type="molecule type" value="Genomic_DNA"/>
</dbReference>
<keyword evidence="7 15" id="KW-0547">Nucleotide-binding</keyword>
<dbReference type="SFLD" id="SFLDF00027">
    <property type="entry name" value="p-type_atpase"/>
    <property type="match status" value="1"/>
</dbReference>
<dbReference type="InterPro" id="IPR059000">
    <property type="entry name" value="ATPase_P-type_domA"/>
</dbReference>
<comment type="subcellular location">
    <subcellularLocation>
        <location evidence="1">Endomembrane system</location>
        <topology evidence="1">Multi-pass membrane protein</topology>
    </subcellularLocation>
    <subcellularLocation>
        <location evidence="15">Membrane</location>
    </subcellularLocation>
</comment>
<dbReference type="Gene3D" id="2.70.150.10">
    <property type="entry name" value="Calcium-transporting ATPase, cytoplasmic transduction domain A"/>
    <property type="match status" value="1"/>
</dbReference>
<dbReference type="SUPFAM" id="SSF81660">
    <property type="entry name" value="Metal cation-transporting ATPase, ATP-binding domain N"/>
    <property type="match status" value="1"/>
</dbReference>
<keyword evidence="18" id="KW-1185">Reference proteome</keyword>
<feature type="transmembrane region" description="Helical" evidence="15">
    <location>
        <begin position="631"/>
        <end position="649"/>
    </location>
</feature>
<dbReference type="PRINTS" id="PR00119">
    <property type="entry name" value="CATATPASE"/>
</dbReference>
<dbReference type="FunFam" id="3.30.70.100:FF:000001">
    <property type="entry name" value="ATPase copper transporting beta"/>
    <property type="match status" value="1"/>
</dbReference>
<evidence type="ECO:0000256" key="2">
    <source>
        <dbReference type="ARBA" id="ARBA00006024"/>
    </source>
</evidence>
<feature type="transmembrane region" description="Helical" evidence="15">
    <location>
        <begin position="1022"/>
        <end position="1047"/>
    </location>
</feature>
<evidence type="ECO:0000256" key="12">
    <source>
        <dbReference type="ARBA" id="ARBA00023008"/>
    </source>
</evidence>
<organism evidence="17 18">
    <name type="scientific">Corynespora cassiicola Philippines</name>
    <dbReference type="NCBI Taxonomy" id="1448308"/>
    <lineage>
        <taxon>Eukaryota</taxon>
        <taxon>Fungi</taxon>
        <taxon>Dikarya</taxon>
        <taxon>Ascomycota</taxon>
        <taxon>Pezizomycotina</taxon>
        <taxon>Dothideomycetes</taxon>
        <taxon>Pleosporomycetidae</taxon>
        <taxon>Pleosporales</taxon>
        <taxon>Corynesporascaceae</taxon>
        <taxon>Corynespora</taxon>
    </lineage>
</organism>
<evidence type="ECO:0000256" key="11">
    <source>
        <dbReference type="ARBA" id="ARBA00022989"/>
    </source>
</evidence>
<dbReference type="NCBIfam" id="TIGR01525">
    <property type="entry name" value="ATPase-IB_hvy"/>
    <property type="match status" value="1"/>
</dbReference>
<dbReference type="PANTHER" id="PTHR43520">
    <property type="entry name" value="ATP7, ISOFORM B"/>
    <property type="match status" value="1"/>
</dbReference>
<evidence type="ECO:0000256" key="3">
    <source>
        <dbReference type="ARBA" id="ARBA00022448"/>
    </source>
</evidence>
<dbReference type="Pfam" id="PF00702">
    <property type="entry name" value="Hydrolase"/>
    <property type="match status" value="1"/>
</dbReference>
<feature type="transmembrane region" description="Helical" evidence="15">
    <location>
        <begin position="475"/>
        <end position="492"/>
    </location>
</feature>
<feature type="transmembrane region" description="Helical" evidence="15">
    <location>
        <begin position="442"/>
        <end position="463"/>
    </location>
</feature>
<dbReference type="InterPro" id="IPR036163">
    <property type="entry name" value="HMA_dom_sf"/>
</dbReference>
<dbReference type="InterPro" id="IPR023298">
    <property type="entry name" value="ATPase_P-typ_TM_dom_sf"/>
</dbReference>
<dbReference type="Proteomes" id="UP000240883">
    <property type="component" value="Unassembled WGS sequence"/>
</dbReference>
<dbReference type="InterPro" id="IPR044492">
    <property type="entry name" value="P_typ_ATPase_HD_dom"/>
</dbReference>
<dbReference type="FunFam" id="3.30.70.100:FF:000043">
    <property type="entry name" value="Copper-transporting ATPase 2"/>
    <property type="match status" value="1"/>
</dbReference>
<accession>A0A2T2N5Z8</accession>
<proteinExistence type="inferred from homology"/>
<evidence type="ECO:0000256" key="10">
    <source>
        <dbReference type="ARBA" id="ARBA00022967"/>
    </source>
</evidence>
<keyword evidence="14 15" id="KW-0472">Membrane</keyword>
<evidence type="ECO:0000256" key="1">
    <source>
        <dbReference type="ARBA" id="ARBA00004127"/>
    </source>
</evidence>
<dbReference type="InterPro" id="IPR017969">
    <property type="entry name" value="Heavy-metal-associated_CS"/>
</dbReference>
<feature type="transmembrane region" description="Helical" evidence="15">
    <location>
        <begin position="1082"/>
        <end position="1102"/>
    </location>
</feature>
<keyword evidence="4 15" id="KW-0812">Transmembrane</keyword>
<sequence length="1131" mass="122114">MYKRQKHVEQCEQCQAEAGGVGLAVDSDIYPLKPDPVVAATEKNSFDVATLDGPASPATGSFVAVDSLAPPSLYKATLGLSGMTCSSCVSSITHAVEQLPWVRSVDVNLLTSSGTVIFEGKDRVNEIVETVEDAGFDATVEKLDHVQQSAPHSVPRQKRRPDKWQATYAIGGMTCSSCVGNVTSTLEHYTWIQKVDANLVNNSATVVFVGKEHLPEIKESIEDSGYDATLDSVVSYGEVKEEDTDRALGIRIEGMFCHHCPQSITRELLQKYEHGFAFEIEDPPLLQKSPILFIRYIPNPPNFTIRHIFETITDLNPSFRPSVYHPPTIEERAREMHALERKRILFRLVLSVIVAIPTFILGIVFMSLIKSTHPIRKYVMEPMWSGHATRLSWALFILATPVYFFAADTFHTRAIKELRAMWRPGSRTPFLRRFTRFGSMNMLISLGTTIAYLSSIVELGLAATKQTSGAMTDSYFDAVVFLTMFLLIGRFLEAYSKAKTGDAVTSLGKLRPEEAVLADSQDGDIKVATDLLEVGDVVRVPHGVSPPFDGTILQGATTFDESSLTGESRPVKKEVGDSVYSGTINKGAPVKINLTDLSGTSMLDQIIGAVREGQTRRAPIERVADTITSHFVPFVVLVAIVTWLLWLILGTTGGIPKNWKNEGSGGWALWSLRFAIAVFVIACPCGIGLAAPTALFVGGGLAAKHGILVKGGGEAFQEASSLDCIVFDKTGTLTQGGDPAVTDYAHAGSHDESVVIGIVKALEESSNHPIARALVSFCNRNATKTPAVVVIDEVPGKGLTGTFRIDDNEVTAIIGNEAYMADHHVFISASEASTLQTWKSRGESVALTALLSQKPESSPTWELASIFAIADPLRPEAAGVIRALQKRGIDVWMLSGDNPITANAVGSQVGIPSSNIIAGVLPDQKAEKIKYLQQTLTKARTSSLFNIPCFSRRKSHAPKRATIAMVGDGINDAPALSTADLSIAIGSGSDVALSSSSFILITSRLTSLLTLLDLSRVVFRRVYFNFGWALVYNMIALPVAAGVLYPITTGSKNMDMHHNGVGMEGGMGMGDTGKKHIRLDPVWAALAMALSSVSVVCSSLALRSNVPGVGFQARGVDEEVIQSEERTGETV</sequence>
<keyword evidence="3" id="KW-0813">Transport</keyword>